<feature type="transmembrane region" description="Helical" evidence="1">
    <location>
        <begin position="37"/>
        <end position="57"/>
    </location>
</feature>
<evidence type="ECO:0000313" key="3">
    <source>
        <dbReference type="Proteomes" id="UP000663843"/>
    </source>
</evidence>
<protein>
    <recommendedName>
        <fullName evidence="4">Transmembrane protein</fullName>
    </recommendedName>
</protein>
<keyword evidence="1" id="KW-1133">Transmembrane helix</keyword>
<keyword evidence="1" id="KW-0472">Membrane</keyword>
<feature type="transmembrane region" description="Helical" evidence="1">
    <location>
        <begin position="101"/>
        <end position="125"/>
    </location>
</feature>
<feature type="transmembrane region" description="Helical" evidence="1">
    <location>
        <begin position="252"/>
        <end position="274"/>
    </location>
</feature>
<dbReference type="EMBL" id="CAJMWT010005091">
    <property type="protein sequence ID" value="CAE6501330.1"/>
    <property type="molecule type" value="Genomic_DNA"/>
</dbReference>
<sequence>MRTWLTTNNRHLASFSLSALTQAGLPKMKSQPQLISCQCYISLIRLLSVSYVLGYWASEVKFDPVVRPLSAHSVSGFVFGAMLFLNDVFMLMADRRRTDTYIGCVITQLVVNCCFSGLVALHVVLDAQWRFFLYFNYYGYSMAAAFEIFALIVGLCSLGLLGISLWPIFAFRSYIPVRQLWKTNTKDAFKGIMILPDARPCTLSVFGHPRGKTIPFPRLHIIVGLAIGRFIKMYLARFFFRRIRPVETRVYAFCRNSFAIVAIGILIFRTIVAIQRAQTEIDTRVTSRTCNDASPIHDISILVDRLVYDSYFGISFPVVNVSVARVWPISIPDDPKNDGGYNVNTIDNSDFLSFLVVWLEVPLNCSSTFLSSFTAVESDEMYQNRTLVLFNCTFPGDTPELYSNAFQYYRINVQPIAVPFQTGVLIAPAPRIWLLNMKELSQPIDSNRSEVGQVRMYLPPLELLNGFQITAKAHLVTRRFLKSSIVKDIIFNFKSKYKRLSLYPI</sequence>
<accession>A0A8H3HCP5</accession>
<evidence type="ECO:0000313" key="2">
    <source>
        <dbReference type="EMBL" id="CAE6501330.1"/>
    </source>
</evidence>
<organism evidence="2 3">
    <name type="scientific">Rhizoctonia solani</name>
    <dbReference type="NCBI Taxonomy" id="456999"/>
    <lineage>
        <taxon>Eukaryota</taxon>
        <taxon>Fungi</taxon>
        <taxon>Dikarya</taxon>
        <taxon>Basidiomycota</taxon>
        <taxon>Agaricomycotina</taxon>
        <taxon>Agaricomycetes</taxon>
        <taxon>Cantharellales</taxon>
        <taxon>Ceratobasidiaceae</taxon>
        <taxon>Rhizoctonia</taxon>
    </lineage>
</organism>
<proteinExistence type="predicted"/>
<comment type="caution">
    <text evidence="2">The sequence shown here is derived from an EMBL/GenBank/DDBJ whole genome shotgun (WGS) entry which is preliminary data.</text>
</comment>
<evidence type="ECO:0000256" key="1">
    <source>
        <dbReference type="SAM" id="Phobius"/>
    </source>
</evidence>
<feature type="non-terminal residue" evidence="2">
    <location>
        <position position="1"/>
    </location>
</feature>
<dbReference type="Proteomes" id="UP000663843">
    <property type="component" value="Unassembled WGS sequence"/>
</dbReference>
<feature type="transmembrane region" description="Helical" evidence="1">
    <location>
        <begin position="69"/>
        <end position="89"/>
    </location>
</feature>
<feature type="transmembrane region" description="Helical" evidence="1">
    <location>
        <begin position="137"/>
        <end position="168"/>
    </location>
</feature>
<reference evidence="2" key="1">
    <citation type="submission" date="2021-01" db="EMBL/GenBank/DDBJ databases">
        <authorList>
            <person name="Kaushik A."/>
        </authorList>
    </citation>
    <scope>NUCLEOTIDE SEQUENCE</scope>
    <source>
        <strain evidence="2">AG2-2IIIB</strain>
    </source>
</reference>
<dbReference type="AlphaFoldDB" id="A0A8H3HCP5"/>
<name>A0A8H3HCP5_9AGAM</name>
<gene>
    <name evidence="2" type="ORF">RDB_LOCUS139801</name>
</gene>
<evidence type="ECO:0008006" key="4">
    <source>
        <dbReference type="Google" id="ProtNLM"/>
    </source>
</evidence>
<keyword evidence="1" id="KW-0812">Transmembrane</keyword>